<evidence type="ECO:0000313" key="2">
    <source>
        <dbReference type="EMBL" id="KGN56930.1"/>
    </source>
</evidence>
<evidence type="ECO:0000313" key="3">
    <source>
        <dbReference type="Proteomes" id="UP000029981"/>
    </source>
</evidence>
<keyword evidence="3" id="KW-1185">Reference proteome</keyword>
<reference evidence="2 3" key="3">
    <citation type="journal article" date="2010" name="BMC Genomics">
        <title>Transcriptome sequencing and comparative analysis of cucumber flowers with different sex types.</title>
        <authorList>
            <person name="Guo S."/>
            <person name="Zheng Y."/>
            <person name="Joung J.G."/>
            <person name="Liu S."/>
            <person name="Zhang Z."/>
            <person name="Crasta O.R."/>
            <person name="Sobral B.W."/>
            <person name="Xu Y."/>
            <person name="Huang S."/>
            <person name="Fei Z."/>
        </authorList>
    </citation>
    <scope>NUCLEOTIDE SEQUENCE [LARGE SCALE GENOMIC DNA]</scope>
    <source>
        <strain evidence="3">cv. 9930</strain>
    </source>
</reference>
<protein>
    <submittedName>
        <fullName evidence="2">Uncharacterized protein</fullName>
    </submittedName>
</protein>
<accession>A0A0A0L4M0</accession>
<sequence>MAVRMSYTSLFSFTLIRKTLPSYYPCSSNFAINPFLFSHSQFLPFNEYPASLSLSLLSGDSPEFPEIRPVPPPSFPLEIPQFSPPPEIDPSTPSELPSITPEPEFPPRPPGPEFPKPPLPSPPGIDVPLPPRKPPEIEPPWPGSPVPEPEILPPSPPEEVPPRPPSPPRPFGPEILTSASPPGFVALTYI</sequence>
<feature type="region of interest" description="Disordered" evidence="1">
    <location>
        <begin position="75"/>
        <end position="190"/>
    </location>
</feature>
<reference evidence="2 3" key="4">
    <citation type="journal article" date="2011" name="BMC Genomics">
        <title>RNA-Seq improves annotation of protein-coding genes in the cucumber genome.</title>
        <authorList>
            <person name="Li Z."/>
            <person name="Zhang Z."/>
            <person name="Yan P."/>
            <person name="Huang S."/>
            <person name="Fei Z."/>
            <person name="Lin K."/>
        </authorList>
    </citation>
    <scope>NUCLEOTIDE SEQUENCE [LARGE SCALE GENOMIC DNA]</scope>
    <source>
        <strain evidence="3">cv. 9930</strain>
    </source>
</reference>
<dbReference type="OMA" id="WQSMQIL"/>
<dbReference type="EMBL" id="CM002924">
    <property type="protein sequence ID" value="KGN56930.1"/>
    <property type="molecule type" value="Genomic_DNA"/>
</dbReference>
<gene>
    <name evidence="2" type="ORF">Csa_3G144200</name>
</gene>
<evidence type="ECO:0000256" key="1">
    <source>
        <dbReference type="SAM" id="MobiDB-lite"/>
    </source>
</evidence>
<reference evidence="2 3" key="2">
    <citation type="journal article" date="2009" name="PLoS ONE">
        <title>An integrated genetic and cytogenetic map of the cucumber genome.</title>
        <authorList>
            <person name="Ren Y."/>
            <person name="Zhang Z."/>
            <person name="Liu J."/>
            <person name="Staub J.E."/>
            <person name="Han Y."/>
            <person name="Cheng Z."/>
            <person name="Li X."/>
            <person name="Lu J."/>
            <person name="Miao H."/>
            <person name="Kang H."/>
            <person name="Xie B."/>
            <person name="Gu X."/>
            <person name="Wang X."/>
            <person name="Du Y."/>
            <person name="Jin W."/>
            <person name="Huang S."/>
        </authorList>
    </citation>
    <scope>NUCLEOTIDE SEQUENCE [LARGE SCALE GENOMIC DNA]</scope>
    <source>
        <strain evidence="3">cv. 9930</strain>
    </source>
</reference>
<name>A0A0A0L4M0_CUCSA</name>
<dbReference type="AlphaFoldDB" id="A0A0A0L4M0"/>
<organism evidence="2 3">
    <name type="scientific">Cucumis sativus</name>
    <name type="common">Cucumber</name>
    <dbReference type="NCBI Taxonomy" id="3659"/>
    <lineage>
        <taxon>Eukaryota</taxon>
        <taxon>Viridiplantae</taxon>
        <taxon>Streptophyta</taxon>
        <taxon>Embryophyta</taxon>
        <taxon>Tracheophyta</taxon>
        <taxon>Spermatophyta</taxon>
        <taxon>Magnoliopsida</taxon>
        <taxon>eudicotyledons</taxon>
        <taxon>Gunneridae</taxon>
        <taxon>Pentapetalae</taxon>
        <taxon>rosids</taxon>
        <taxon>fabids</taxon>
        <taxon>Cucurbitales</taxon>
        <taxon>Cucurbitaceae</taxon>
        <taxon>Benincaseae</taxon>
        <taxon>Cucumis</taxon>
    </lineage>
</organism>
<dbReference type="Proteomes" id="UP000029981">
    <property type="component" value="Chromosome 3"/>
</dbReference>
<dbReference type="Gramene" id="KGN56930">
    <property type="protein sequence ID" value="KGN56930"/>
    <property type="gene ID" value="Csa_3G144200"/>
</dbReference>
<feature type="compositionally biased region" description="Pro residues" evidence="1">
    <location>
        <begin position="103"/>
        <end position="171"/>
    </location>
</feature>
<reference evidence="2 3" key="1">
    <citation type="journal article" date="2009" name="Nat. Genet.">
        <title>The genome of the cucumber, Cucumis sativus L.</title>
        <authorList>
            <person name="Huang S."/>
            <person name="Li R."/>
            <person name="Zhang Z."/>
            <person name="Li L."/>
            <person name="Gu X."/>
            <person name="Fan W."/>
            <person name="Lucas W.J."/>
            <person name="Wang X."/>
            <person name="Xie B."/>
            <person name="Ni P."/>
            <person name="Ren Y."/>
            <person name="Zhu H."/>
            <person name="Li J."/>
            <person name="Lin K."/>
            <person name="Jin W."/>
            <person name="Fei Z."/>
            <person name="Li G."/>
            <person name="Staub J."/>
            <person name="Kilian A."/>
            <person name="van der Vossen E.A."/>
            <person name="Wu Y."/>
            <person name="Guo J."/>
            <person name="He J."/>
            <person name="Jia Z."/>
            <person name="Ren Y."/>
            <person name="Tian G."/>
            <person name="Lu Y."/>
            <person name="Ruan J."/>
            <person name="Qian W."/>
            <person name="Wang M."/>
            <person name="Huang Q."/>
            <person name="Li B."/>
            <person name="Xuan Z."/>
            <person name="Cao J."/>
            <person name="Asan"/>
            <person name="Wu Z."/>
            <person name="Zhang J."/>
            <person name="Cai Q."/>
            <person name="Bai Y."/>
            <person name="Zhao B."/>
            <person name="Han Y."/>
            <person name="Li Y."/>
            <person name="Li X."/>
            <person name="Wang S."/>
            <person name="Shi Q."/>
            <person name="Liu S."/>
            <person name="Cho W.K."/>
            <person name="Kim J.Y."/>
            <person name="Xu Y."/>
            <person name="Heller-Uszynska K."/>
            <person name="Miao H."/>
            <person name="Cheng Z."/>
            <person name="Zhang S."/>
            <person name="Wu J."/>
            <person name="Yang Y."/>
            <person name="Kang H."/>
            <person name="Li M."/>
            <person name="Liang H."/>
            <person name="Ren X."/>
            <person name="Shi Z."/>
            <person name="Wen M."/>
            <person name="Jian M."/>
            <person name="Yang H."/>
            <person name="Zhang G."/>
            <person name="Yang Z."/>
            <person name="Chen R."/>
            <person name="Liu S."/>
            <person name="Li J."/>
            <person name="Ma L."/>
            <person name="Liu H."/>
            <person name="Zhou Y."/>
            <person name="Zhao J."/>
            <person name="Fang X."/>
            <person name="Li G."/>
            <person name="Fang L."/>
            <person name="Li Y."/>
            <person name="Liu D."/>
            <person name="Zheng H."/>
            <person name="Zhang Y."/>
            <person name="Qin N."/>
            <person name="Li Z."/>
            <person name="Yang G."/>
            <person name="Yang S."/>
            <person name="Bolund L."/>
            <person name="Kristiansen K."/>
            <person name="Zheng H."/>
            <person name="Li S."/>
            <person name="Zhang X."/>
            <person name="Yang H."/>
            <person name="Wang J."/>
            <person name="Sun R."/>
            <person name="Zhang B."/>
            <person name="Jiang S."/>
            <person name="Wang J."/>
            <person name="Du Y."/>
            <person name="Li S."/>
        </authorList>
    </citation>
    <scope>NUCLEOTIDE SEQUENCE [LARGE SCALE GENOMIC DNA]</scope>
    <source>
        <strain evidence="3">cv. 9930</strain>
    </source>
</reference>
<proteinExistence type="predicted"/>